<evidence type="ECO:0000313" key="3">
    <source>
        <dbReference type="Proteomes" id="UP000813427"/>
    </source>
</evidence>
<proteinExistence type="predicted"/>
<protein>
    <recommendedName>
        <fullName evidence="1">DUF6546 domain-containing protein</fullName>
    </recommendedName>
</protein>
<accession>A0A8K0RTD8</accession>
<comment type="caution">
    <text evidence="2">The sequence shown here is derived from an EMBL/GenBank/DDBJ whole genome shotgun (WGS) entry which is preliminary data.</text>
</comment>
<sequence>MYWSTLPTELQLTVLEHLAQLEFQTRVEHKPDAPYSIGTSLSRYVTVSEQWQDFFEPRTMDTLHVTRNDMETFAHIFRIERRRKYLRQIALVIRLPDEIPPFRMMEEWKESFIIDVLLEADLIDVVNEFELPPGSREVKNNIALLETVYDLFVQLSTWNMEHVQSGGIGLELLADSQNSWQVIAAQLTAFQRPIDFNGQRIGTVEQQWLIEYALDNFNLTLGFEVEGYQGPALQLPTVDDITSLSILRRSKRRFASIMVLELMERLSALKHLFWEMEPMRPQSQEELLQHELSDVVMSWPHHVDSIQIVLLQPHIEWSVLNPDAKLIRRLPSVLADQAQFLRHLYISFPIDAFQFFKRVIRGIRPTLRSLTIWSTQRIVERAPSTSHYLLRLVIRALLQMPNMQFLTVYNMRPSSAGLFNYDASGNLSGHESFYRLCSSWGWEMSHETEKFLSASVLQKESRGVSFKAEKLSTEEVKSLISTVLKKSEAMGRVNEGVGI</sequence>
<dbReference type="InterPro" id="IPR046676">
    <property type="entry name" value="DUF6546"/>
</dbReference>
<reference evidence="2" key="1">
    <citation type="journal article" date="2021" name="Nat. Commun.">
        <title>Genetic determinants of endophytism in the Arabidopsis root mycobiome.</title>
        <authorList>
            <person name="Mesny F."/>
            <person name="Miyauchi S."/>
            <person name="Thiergart T."/>
            <person name="Pickel B."/>
            <person name="Atanasova L."/>
            <person name="Karlsson M."/>
            <person name="Huettel B."/>
            <person name="Barry K.W."/>
            <person name="Haridas S."/>
            <person name="Chen C."/>
            <person name="Bauer D."/>
            <person name="Andreopoulos W."/>
            <person name="Pangilinan J."/>
            <person name="LaButti K."/>
            <person name="Riley R."/>
            <person name="Lipzen A."/>
            <person name="Clum A."/>
            <person name="Drula E."/>
            <person name="Henrissat B."/>
            <person name="Kohler A."/>
            <person name="Grigoriev I.V."/>
            <person name="Martin F.M."/>
            <person name="Hacquard S."/>
        </authorList>
    </citation>
    <scope>NUCLEOTIDE SEQUENCE</scope>
    <source>
        <strain evidence="2">MPI-SDFR-AT-0068</strain>
    </source>
</reference>
<dbReference type="EMBL" id="JAGPXF010000005">
    <property type="protein sequence ID" value="KAH7241527.1"/>
    <property type="molecule type" value="Genomic_DNA"/>
</dbReference>
<dbReference type="Proteomes" id="UP000813427">
    <property type="component" value="Unassembled WGS sequence"/>
</dbReference>
<dbReference type="OrthoDB" id="5333491at2759"/>
<gene>
    <name evidence="2" type="ORF">BKA59DRAFT_529230</name>
</gene>
<name>A0A8K0RTD8_9HYPO</name>
<dbReference type="AlphaFoldDB" id="A0A8K0RTD8"/>
<dbReference type="Pfam" id="PF20183">
    <property type="entry name" value="DUF6546"/>
    <property type="match status" value="1"/>
</dbReference>
<feature type="domain" description="DUF6546" evidence="1">
    <location>
        <begin position="323"/>
        <end position="478"/>
    </location>
</feature>
<keyword evidence="3" id="KW-1185">Reference proteome</keyword>
<evidence type="ECO:0000313" key="2">
    <source>
        <dbReference type="EMBL" id="KAH7241527.1"/>
    </source>
</evidence>
<evidence type="ECO:0000259" key="1">
    <source>
        <dbReference type="Pfam" id="PF20183"/>
    </source>
</evidence>
<organism evidence="2 3">
    <name type="scientific">Fusarium tricinctum</name>
    <dbReference type="NCBI Taxonomy" id="61284"/>
    <lineage>
        <taxon>Eukaryota</taxon>
        <taxon>Fungi</taxon>
        <taxon>Dikarya</taxon>
        <taxon>Ascomycota</taxon>
        <taxon>Pezizomycotina</taxon>
        <taxon>Sordariomycetes</taxon>
        <taxon>Hypocreomycetidae</taxon>
        <taxon>Hypocreales</taxon>
        <taxon>Nectriaceae</taxon>
        <taxon>Fusarium</taxon>
        <taxon>Fusarium tricinctum species complex</taxon>
    </lineage>
</organism>